<dbReference type="STRING" id="1280953.HOC_19416"/>
<gene>
    <name evidence="3" type="ORF">HOC_19416</name>
</gene>
<dbReference type="PANTHER" id="PTHR42776:SF27">
    <property type="entry name" value="DIPEPTIDYL PEPTIDASE FAMILY MEMBER 6"/>
    <property type="match status" value="1"/>
</dbReference>
<dbReference type="GO" id="GO:0004252">
    <property type="term" value="F:serine-type endopeptidase activity"/>
    <property type="evidence" value="ECO:0007669"/>
    <property type="project" value="TreeGrafter"/>
</dbReference>
<dbReference type="InterPro" id="IPR029058">
    <property type="entry name" value="AB_hydrolase_fold"/>
</dbReference>
<name>A0A059G1C9_9PROT</name>
<organism evidence="3 4">
    <name type="scientific">Hyphomonas oceanitis SCH89</name>
    <dbReference type="NCBI Taxonomy" id="1280953"/>
    <lineage>
        <taxon>Bacteria</taxon>
        <taxon>Pseudomonadati</taxon>
        <taxon>Pseudomonadota</taxon>
        <taxon>Alphaproteobacteria</taxon>
        <taxon>Hyphomonadales</taxon>
        <taxon>Hyphomonadaceae</taxon>
        <taxon>Hyphomonas</taxon>
    </lineage>
</organism>
<dbReference type="EMBL" id="ARYL01000059">
    <property type="protein sequence ID" value="KDA00349.1"/>
    <property type="molecule type" value="Genomic_DNA"/>
</dbReference>
<sequence>MRVPVLSRYHRPPRPRIRQQRGGRLRPWSVLIAAIAVSLIGGAGALRADPAPVQRHNLRLEDVLATEGIGAAQFSPDGRWLAYNLVPPYARLSDYSYWMRAYGLSGHQLWVKAMDNGAAPSLQPGLDPGATSFLMGFSPGSTHVVVLEHKSGRFRLVACRTGEASCVRFDPMPDIRDRYVRAEDWNAHLVWTSEDTFVMPVRDDVLPGSEMRNRAATGTFLWQAWNRAWSGHGATASEAISTGRDRSADWAAGDLVEFSIRTGRVAILAAGRYTGVRASSDGRFLLAARVAERERPPADARPIASETHPIFDRHYALSLIDRTRGAVRQAGQPFNVDPGSLTWLETPERFAVFGWDQDEKPEDGRFYIVDTATLNAHPLSHAGLALTNRRQDPDFKWWPGPARAALLESGLAVLARPVGDVRQDWYLLRGGAAPLNLSAGLDEPSGDLLTVDRSGITLMADGAMYRLTADGDPARLMQEGARFSGPVADAANPADARFVDFTPTAPRIGEDNSGDLILAQSESGTGDTGIWFGSIRPGSASWRHFALNRPAAHVLAASARAQAAVVTVKEGGATRLLLIGKDSVSTELARINAHLNAVHSPGTRTISYALHDPQGAAPPRPVTACLLLPPGYDPAKRYPVLMEVYPIGIGGNCRTYTDYPAPGAVVPELWTSRGFIYVLPSIPLDLARTPDDPLGGLGDLLGQTVDALADTGPADPDRIVLFGMSQGGIASLVGATQSDRFAAVISINGWADYFSHYFGARGLMRYFHLDQNGGDNRWRYECAREGPSHDCPFGFGVTALADPERYARTSPVARADRVTAPVLLVHSDFDYFGMAQYDEMFGALYRAGKDARYVRYWGEGHGPSSPANIRDLWMRIDAFLAESGVAVSQAEPDRSH</sequence>
<dbReference type="Gene3D" id="3.40.50.1820">
    <property type="entry name" value="alpha/beta hydrolase"/>
    <property type="match status" value="1"/>
</dbReference>
<evidence type="ECO:0000259" key="2">
    <source>
        <dbReference type="Pfam" id="PF00326"/>
    </source>
</evidence>
<dbReference type="PATRIC" id="fig|1280953.3.peg.3879"/>
<feature type="domain" description="Peptidase S9 prolyl oligopeptidase catalytic" evidence="2">
    <location>
        <begin position="801"/>
        <end position="882"/>
    </location>
</feature>
<dbReference type="SUPFAM" id="SSF53474">
    <property type="entry name" value="alpha/beta-Hydrolases"/>
    <property type="match status" value="1"/>
</dbReference>
<dbReference type="Proteomes" id="UP000024942">
    <property type="component" value="Unassembled WGS sequence"/>
</dbReference>
<dbReference type="SUPFAM" id="SSF82171">
    <property type="entry name" value="DPP6 N-terminal domain-like"/>
    <property type="match status" value="1"/>
</dbReference>
<dbReference type="InterPro" id="IPR001375">
    <property type="entry name" value="Peptidase_S9_cat"/>
</dbReference>
<feature type="domain" description="Peptidase S9 prolyl oligopeptidase catalytic" evidence="2">
    <location>
        <begin position="704"/>
        <end position="757"/>
    </location>
</feature>
<evidence type="ECO:0000313" key="3">
    <source>
        <dbReference type="EMBL" id="KDA00349.1"/>
    </source>
</evidence>
<evidence type="ECO:0000313" key="4">
    <source>
        <dbReference type="Proteomes" id="UP000024942"/>
    </source>
</evidence>
<dbReference type="AlphaFoldDB" id="A0A059G1C9"/>
<accession>A0A059G1C9</accession>
<dbReference type="eggNOG" id="COG1506">
    <property type="taxonomic scope" value="Bacteria"/>
</dbReference>
<keyword evidence="1" id="KW-0378">Hydrolase</keyword>
<evidence type="ECO:0000256" key="1">
    <source>
        <dbReference type="ARBA" id="ARBA00022801"/>
    </source>
</evidence>
<dbReference type="GO" id="GO:0006508">
    <property type="term" value="P:proteolysis"/>
    <property type="evidence" value="ECO:0007669"/>
    <property type="project" value="InterPro"/>
</dbReference>
<comment type="caution">
    <text evidence="3">The sequence shown here is derived from an EMBL/GenBank/DDBJ whole genome shotgun (WGS) entry which is preliminary data.</text>
</comment>
<keyword evidence="4" id="KW-1185">Reference proteome</keyword>
<dbReference type="Pfam" id="PF00326">
    <property type="entry name" value="Peptidase_S9"/>
    <property type="match status" value="2"/>
</dbReference>
<dbReference type="PANTHER" id="PTHR42776">
    <property type="entry name" value="SERINE PEPTIDASE S9 FAMILY MEMBER"/>
    <property type="match status" value="1"/>
</dbReference>
<protein>
    <recommendedName>
        <fullName evidence="2">Peptidase S9 prolyl oligopeptidase catalytic domain-containing protein</fullName>
    </recommendedName>
</protein>
<reference evidence="3 4" key="1">
    <citation type="journal article" date="2014" name="Antonie Van Leeuwenhoek">
        <title>Hyphomonas beringensis sp. nov. and Hyphomonas chukchiensis sp. nov., isolated from surface seawater of the Bering Sea and Chukchi Sea.</title>
        <authorList>
            <person name="Li C."/>
            <person name="Lai Q."/>
            <person name="Li G."/>
            <person name="Dong C."/>
            <person name="Wang J."/>
            <person name="Liao Y."/>
            <person name="Shao Z."/>
        </authorList>
    </citation>
    <scope>NUCLEOTIDE SEQUENCE [LARGE SCALE GENOMIC DNA]</scope>
    <source>
        <strain evidence="3 4">SCH89</strain>
    </source>
</reference>
<proteinExistence type="predicted"/>